<dbReference type="SUPFAM" id="SSF52047">
    <property type="entry name" value="RNI-like"/>
    <property type="match status" value="1"/>
</dbReference>
<organism evidence="1 2">
    <name type="scientific">Pholiota conissans</name>
    <dbReference type="NCBI Taxonomy" id="109636"/>
    <lineage>
        <taxon>Eukaryota</taxon>
        <taxon>Fungi</taxon>
        <taxon>Dikarya</taxon>
        <taxon>Basidiomycota</taxon>
        <taxon>Agaricomycotina</taxon>
        <taxon>Agaricomycetes</taxon>
        <taxon>Agaricomycetidae</taxon>
        <taxon>Agaricales</taxon>
        <taxon>Agaricineae</taxon>
        <taxon>Strophariaceae</taxon>
        <taxon>Pholiota</taxon>
    </lineage>
</organism>
<accession>A0A9P5Z1Z7</accession>
<dbReference type="OrthoDB" id="2269034at2759"/>
<proteinExistence type="predicted"/>
<keyword evidence="2" id="KW-1185">Reference proteome</keyword>
<protein>
    <recommendedName>
        <fullName evidence="3">F-box domain-containing protein</fullName>
    </recommendedName>
</protein>
<dbReference type="EMBL" id="MU155217">
    <property type="protein sequence ID" value="KAF9479233.1"/>
    <property type="molecule type" value="Genomic_DNA"/>
</dbReference>
<evidence type="ECO:0000313" key="1">
    <source>
        <dbReference type="EMBL" id="KAF9479233.1"/>
    </source>
</evidence>
<dbReference type="AlphaFoldDB" id="A0A9P5Z1Z7"/>
<reference evidence="1" key="1">
    <citation type="submission" date="2020-11" db="EMBL/GenBank/DDBJ databases">
        <authorList>
            <consortium name="DOE Joint Genome Institute"/>
            <person name="Ahrendt S."/>
            <person name="Riley R."/>
            <person name="Andreopoulos W."/>
            <person name="Labutti K."/>
            <person name="Pangilinan J."/>
            <person name="Ruiz-Duenas F.J."/>
            <person name="Barrasa J.M."/>
            <person name="Sanchez-Garcia M."/>
            <person name="Camarero S."/>
            <person name="Miyauchi S."/>
            <person name="Serrano A."/>
            <person name="Linde D."/>
            <person name="Babiker R."/>
            <person name="Drula E."/>
            <person name="Ayuso-Fernandez I."/>
            <person name="Pacheco R."/>
            <person name="Padilla G."/>
            <person name="Ferreira P."/>
            <person name="Barriuso J."/>
            <person name="Kellner H."/>
            <person name="Castanera R."/>
            <person name="Alfaro M."/>
            <person name="Ramirez L."/>
            <person name="Pisabarro A.G."/>
            <person name="Kuo A."/>
            <person name="Tritt A."/>
            <person name="Lipzen A."/>
            <person name="He G."/>
            <person name="Yan M."/>
            <person name="Ng V."/>
            <person name="Cullen D."/>
            <person name="Martin F."/>
            <person name="Rosso M.-N."/>
            <person name="Henrissat B."/>
            <person name="Hibbett D."/>
            <person name="Martinez A.T."/>
            <person name="Grigoriev I.V."/>
        </authorList>
    </citation>
    <scope>NUCLEOTIDE SEQUENCE</scope>
    <source>
        <strain evidence="1">CIRM-BRFM 674</strain>
    </source>
</reference>
<comment type="caution">
    <text evidence="1">The sequence shown here is derived from an EMBL/GenBank/DDBJ whole genome shotgun (WGS) entry which is preliminary data.</text>
</comment>
<name>A0A9P5Z1Z7_9AGAR</name>
<sequence length="496" mass="57991">MPEFAQPIIPSQSSINKIPYDIVQEIFVSCVRQYHNQEDMDPIPVPIILSHICSFWRFVALTSPRLWLQLSYILDVDFTPTKITSTSESTATSAYRQSQIEYLQWWDKNRGSIPPFLRISIWRIHHNSSRYQNSKSIWVDGDSEAVKSVLKYITSAQYLDAKRGFWEEIRRRIKRGDQILFPNLRTISQRNPGSHFVPDQKRIGSVADANNVLPSLRHLSLYFAGRYTAVFPFNFSFPSHWSTLTHIYFFDIEITPNFWPSFIRCVPNLEWAYIYSDGLGNLDEEGINREPFKYTHVHLATLWLALHHRELSPSLLFAHLHLPALKELTLDFHSNLWRNPNTGLTELYSILQSTPNITTLGLTDTFLNLRDTEYHPPELQSIHPIWNYAPHIVHLHWEVFIFYSRGPERSMEELFDLFINHITIDAKWLQLDNPGCPIRQVTFVDAESKLTSSPEFESCKVFQVFKDMPFINMQIASRPAIRYIYNISGQWGQNLQ</sequence>
<evidence type="ECO:0000313" key="2">
    <source>
        <dbReference type="Proteomes" id="UP000807469"/>
    </source>
</evidence>
<dbReference type="Proteomes" id="UP000807469">
    <property type="component" value="Unassembled WGS sequence"/>
</dbReference>
<evidence type="ECO:0008006" key="3">
    <source>
        <dbReference type="Google" id="ProtNLM"/>
    </source>
</evidence>
<gene>
    <name evidence="1" type="ORF">BDN70DRAFT_932733</name>
</gene>